<proteinExistence type="predicted"/>
<organism evidence="2 3">
    <name type="scientific">Papaver somniferum</name>
    <name type="common">Opium poppy</name>
    <dbReference type="NCBI Taxonomy" id="3469"/>
    <lineage>
        <taxon>Eukaryota</taxon>
        <taxon>Viridiplantae</taxon>
        <taxon>Streptophyta</taxon>
        <taxon>Embryophyta</taxon>
        <taxon>Tracheophyta</taxon>
        <taxon>Spermatophyta</taxon>
        <taxon>Magnoliopsida</taxon>
        <taxon>Ranunculales</taxon>
        <taxon>Papaveraceae</taxon>
        <taxon>Papaveroideae</taxon>
        <taxon>Papaver</taxon>
    </lineage>
</organism>
<evidence type="ECO:0000313" key="3">
    <source>
        <dbReference type="Proteomes" id="UP000316621"/>
    </source>
</evidence>
<dbReference type="AlphaFoldDB" id="A0A4Y7KJB2"/>
<dbReference type="GO" id="GO:0030126">
    <property type="term" value="C:COPI vesicle coat"/>
    <property type="evidence" value="ECO:0007669"/>
    <property type="project" value="InterPro"/>
</dbReference>
<feature type="domain" description="Coatomer beta subunit C-terminal" evidence="1">
    <location>
        <begin position="6"/>
        <end position="64"/>
    </location>
</feature>
<evidence type="ECO:0000313" key="2">
    <source>
        <dbReference type="EMBL" id="RZC72158.1"/>
    </source>
</evidence>
<accession>A0A4Y7KJB2</accession>
<dbReference type="Proteomes" id="UP000316621">
    <property type="component" value="Chromosome 7"/>
</dbReference>
<dbReference type="GO" id="GO:0006891">
    <property type="term" value="P:intra-Golgi vesicle-mediated transport"/>
    <property type="evidence" value="ECO:0007669"/>
    <property type="project" value="TreeGrafter"/>
</dbReference>
<dbReference type="STRING" id="3469.A0A4Y7KJB2"/>
<dbReference type="PANTHER" id="PTHR10635">
    <property type="entry name" value="COATOMER SUBUNIT BETA"/>
    <property type="match status" value="1"/>
</dbReference>
<dbReference type="GO" id="GO:0005198">
    <property type="term" value="F:structural molecule activity"/>
    <property type="evidence" value="ECO:0007669"/>
    <property type="project" value="InterPro"/>
</dbReference>
<protein>
    <recommendedName>
        <fullName evidence="1">Coatomer beta subunit C-terminal domain-containing protein</fullName>
    </recommendedName>
</protein>
<dbReference type="GO" id="GO:0006888">
    <property type="term" value="P:endoplasmic reticulum to Golgi vesicle-mediated transport"/>
    <property type="evidence" value="ECO:0007669"/>
    <property type="project" value="TreeGrafter"/>
</dbReference>
<dbReference type="Gramene" id="RZC72158">
    <property type="protein sequence ID" value="RZC72158"/>
    <property type="gene ID" value="C5167_035420"/>
</dbReference>
<evidence type="ECO:0000259" key="1">
    <source>
        <dbReference type="Pfam" id="PF07718"/>
    </source>
</evidence>
<dbReference type="EMBL" id="CM010721">
    <property type="protein sequence ID" value="RZC72158.1"/>
    <property type="molecule type" value="Genomic_DNA"/>
</dbReference>
<keyword evidence="3" id="KW-1185">Reference proteome</keyword>
<dbReference type="Pfam" id="PF07718">
    <property type="entry name" value="Coatamer_beta_C"/>
    <property type="match status" value="1"/>
</dbReference>
<gene>
    <name evidence="2" type="ORF">C5167_035420</name>
</gene>
<dbReference type="PANTHER" id="PTHR10635:SF0">
    <property type="entry name" value="COATOMER SUBUNIT BETA"/>
    <property type="match status" value="1"/>
</dbReference>
<dbReference type="InterPro" id="IPR016460">
    <property type="entry name" value="COPB1"/>
</dbReference>
<name>A0A4Y7KJB2_PAPSO</name>
<feature type="non-terminal residue" evidence="2">
    <location>
        <position position="1"/>
    </location>
</feature>
<dbReference type="InterPro" id="IPR011710">
    <property type="entry name" value="Coatomer_bsu_C"/>
</dbReference>
<sequence length="180" mass="20233">GMSQLELEDEVQDDLKRATGEFVKDGDHANKLNHILQLTRFSDPVYDEAYVTAHYYNIVLDVTIDGEGGFLLSILLSILATSLLPMQERRVHLPMIVIPSSGKGHSSRTLEPAKLENLEVLLLLGLKRDRLTKTINIPYSMQCKLHRHLVHLPMVLIPSSGEGTFIEILEPARNKSRSII</sequence>
<dbReference type="GO" id="GO:0006886">
    <property type="term" value="P:intracellular protein transport"/>
    <property type="evidence" value="ECO:0007669"/>
    <property type="project" value="InterPro"/>
</dbReference>
<reference evidence="2 3" key="1">
    <citation type="journal article" date="2018" name="Science">
        <title>The opium poppy genome and morphinan production.</title>
        <authorList>
            <person name="Guo L."/>
            <person name="Winzer T."/>
            <person name="Yang X."/>
            <person name="Li Y."/>
            <person name="Ning Z."/>
            <person name="He Z."/>
            <person name="Teodor R."/>
            <person name="Lu Y."/>
            <person name="Bowser T.A."/>
            <person name="Graham I.A."/>
            <person name="Ye K."/>
        </authorList>
    </citation>
    <scope>NUCLEOTIDE SEQUENCE [LARGE SCALE GENOMIC DNA]</scope>
    <source>
        <strain evidence="3">cv. HN1</strain>
        <tissue evidence="2">Leaves</tissue>
    </source>
</reference>